<evidence type="ECO:0000313" key="2">
    <source>
        <dbReference type="Proteomes" id="UP001627284"/>
    </source>
</evidence>
<accession>A0ABD2V681</accession>
<reference evidence="1 2" key="1">
    <citation type="submission" date="2024-05" db="EMBL/GenBank/DDBJ databases">
        <title>De novo assembly of an allotetraploid wild potato.</title>
        <authorList>
            <person name="Hosaka A.J."/>
        </authorList>
    </citation>
    <scope>NUCLEOTIDE SEQUENCE [LARGE SCALE GENOMIC DNA]</scope>
    <source>
        <tissue evidence="1">Young leaves</tissue>
    </source>
</reference>
<dbReference type="EMBL" id="JBJKTR010000002">
    <property type="protein sequence ID" value="KAL3375895.1"/>
    <property type="molecule type" value="Genomic_DNA"/>
</dbReference>
<sequence>MSLIPKKWVVDYTEQQKWVVDLYMWLVVYTELVIWKALEKKGHPHCYKLVHSVAWNCSGTKLASGYVDQTGRIWKFEPHVHGRSLLENEIEPNDQGSEGYYCLSLLDMEFIQCDISNLKWRGGRRCCCG</sequence>
<protein>
    <submittedName>
        <fullName evidence="1">Uncharacterized protein</fullName>
    </submittedName>
</protein>
<dbReference type="EMBL" id="JBJKTR010000002">
    <property type="protein sequence ID" value="KAL3375901.1"/>
    <property type="molecule type" value="Genomic_DNA"/>
</dbReference>
<evidence type="ECO:0000313" key="1">
    <source>
        <dbReference type="EMBL" id="KAL3375901.1"/>
    </source>
</evidence>
<keyword evidence="2" id="KW-1185">Reference proteome</keyword>
<organism evidence="1 2">
    <name type="scientific">Solanum stoloniferum</name>
    <dbReference type="NCBI Taxonomy" id="62892"/>
    <lineage>
        <taxon>Eukaryota</taxon>
        <taxon>Viridiplantae</taxon>
        <taxon>Streptophyta</taxon>
        <taxon>Embryophyta</taxon>
        <taxon>Tracheophyta</taxon>
        <taxon>Spermatophyta</taxon>
        <taxon>Magnoliopsida</taxon>
        <taxon>eudicotyledons</taxon>
        <taxon>Gunneridae</taxon>
        <taxon>Pentapetalae</taxon>
        <taxon>asterids</taxon>
        <taxon>lamiids</taxon>
        <taxon>Solanales</taxon>
        <taxon>Solanaceae</taxon>
        <taxon>Solanoideae</taxon>
        <taxon>Solaneae</taxon>
        <taxon>Solanum</taxon>
    </lineage>
</organism>
<dbReference type="AlphaFoldDB" id="A0ABD2V681"/>
<gene>
    <name evidence="1" type="ORF">AABB24_002713</name>
</gene>
<proteinExistence type="predicted"/>
<name>A0ABD2V681_9SOLN</name>
<dbReference type="Proteomes" id="UP001627284">
    <property type="component" value="Unassembled WGS sequence"/>
</dbReference>
<comment type="caution">
    <text evidence="1">The sequence shown here is derived from an EMBL/GenBank/DDBJ whole genome shotgun (WGS) entry which is preliminary data.</text>
</comment>